<reference evidence="2 3" key="1">
    <citation type="submission" date="2018-03" db="EMBL/GenBank/DDBJ databases">
        <title>Draft Genome Sequences of the Obligatory Marine Myxobacteria Enhygromyxa salina SWB005.</title>
        <authorList>
            <person name="Poehlein A."/>
            <person name="Moghaddam J.A."/>
            <person name="Harms H."/>
            <person name="Alanjari M."/>
            <person name="Koenig G.M."/>
            <person name="Daniel R."/>
            <person name="Schaeberle T.F."/>
        </authorList>
    </citation>
    <scope>NUCLEOTIDE SEQUENCE [LARGE SCALE GENOMIC DNA]</scope>
    <source>
        <strain evidence="2 3">SWB005</strain>
    </source>
</reference>
<proteinExistence type="predicted"/>
<dbReference type="PROSITE" id="PS51257">
    <property type="entry name" value="PROKAR_LIPOPROTEIN"/>
    <property type="match status" value="1"/>
</dbReference>
<dbReference type="AlphaFoldDB" id="A0A2S9XNM4"/>
<dbReference type="RefSeq" id="WP_106393377.1">
    <property type="nucleotide sequence ID" value="NZ_PVNK01000177.1"/>
</dbReference>
<sequence length="237" mass="24730">MNGSKQASICALAGLLVLGCGGKDEKPEDAPSGERTKEPTPETPKDAPKGPFAAFDFEAAEASWQGSWVLEGEVAGKPVAWMIDGALLVESDGAKERKLEFSLYSPCQVAYTDTEAGVTVYKSFVFVRDALHAGLGSAGTVAGDSVIACTGGKTYVLTGDECLAWSEMFDNWKSEPANCAIEGEGDARAFVIDGKTKIPFVDDMSLATAQLQGKVAVKHANFEAAKAALASTGDPAP</sequence>
<comment type="caution">
    <text evidence="2">The sequence shown here is derived from an EMBL/GenBank/DDBJ whole genome shotgun (WGS) entry which is preliminary data.</text>
</comment>
<dbReference type="Proteomes" id="UP000237968">
    <property type="component" value="Unassembled WGS sequence"/>
</dbReference>
<accession>A0A2S9XNM4</accession>
<evidence type="ECO:0000256" key="1">
    <source>
        <dbReference type="SAM" id="MobiDB-lite"/>
    </source>
</evidence>
<dbReference type="OrthoDB" id="5523191at2"/>
<keyword evidence="3" id="KW-1185">Reference proteome</keyword>
<name>A0A2S9XNM4_9BACT</name>
<gene>
    <name evidence="2" type="ORF">ENSA5_40850</name>
</gene>
<organism evidence="2 3">
    <name type="scientific">Enhygromyxa salina</name>
    <dbReference type="NCBI Taxonomy" id="215803"/>
    <lineage>
        <taxon>Bacteria</taxon>
        <taxon>Pseudomonadati</taxon>
        <taxon>Myxococcota</taxon>
        <taxon>Polyangia</taxon>
        <taxon>Nannocystales</taxon>
        <taxon>Nannocystaceae</taxon>
        <taxon>Enhygromyxa</taxon>
    </lineage>
</organism>
<evidence type="ECO:0000313" key="2">
    <source>
        <dbReference type="EMBL" id="PRP94466.1"/>
    </source>
</evidence>
<feature type="region of interest" description="Disordered" evidence="1">
    <location>
        <begin position="21"/>
        <end position="51"/>
    </location>
</feature>
<evidence type="ECO:0000313" key="3">
    <source>
        <dbReference type="Proteomes" id="UP000237968"/>
    </source>
</evidence>
<evidence type="ECO:0008006" key="4">
    <source>
        <dbReference type="Google" id="ProtNLM"/>
    </source>
</evidence>
<dbReference type="EMBL" id="PVNK01000177">
    <property type="protein sequence ID" value="PRP94466.1"/>
    <property type="molecule type" value="Genomic_DNA"/>
</dbReference>
<protein>
    <recommendedName>
        <fullName evidence="4">Lipoprotein</fullName>
    </recommendedName>
</protein>
<feature type="compositionally biased region" description="Basic and acidic residues" evidence="1">
    <location>
        <begin position="22"/>
        <end position="48"/>
    </location>
</feature>